<dbReference type="AlphaFoldDB" id="A0A6C0DUG4"/>
<protein>
    <recommendedName>
        <fullName evidence="2">Protein kinase domain-containing protein</fullName>
    </recommendedName>
</protein>
<sequence>MLLGPYLHEPIKTKKNEIKPNKKHTTSIVRTSFFSLNEIQISQRILKIPNYSRYFAPVLKNSFVNLAEIDDENFERCEPITEENSHILLTRLNIPGSQSFSDVFYANRKKSSELGENIIKIKITDKTNKSYKMDNINTIKERKEFLKLINSYKHLLESANLLNNANIVNMNFHPSTLVFRDNLPVIGSFEDCFHFPTMNEERKSNLFSDYKAKNVFLPLEAHVICFLIDNRVDSLSFLNIEEICEDCRRRVASLNCFSKAFLDQYKETSLFSLQSLTNKPKHLIINEMLQNCATWNNYGISTLFLVLLRDMFKGREGFPQHSFFSRFSQLLTLGIHPIPDKRPSILQNISLFNDILYNTNKQDYDQLISLFARLSGLL</sequence>
<reference evidence="1" key="1">
    <citation type="journal article" date="2020" name="Nature">
        <title>Giant virus diversity and host interactions through global metagenomics.</title>
        <authorList>
            <person name="Schulz F."/>
            <person name="Roux S."/>
            <person name="Paez-Espino D."/>
            <person name="Jungbluth S."/>
            <person name="Walsh D.A."/>
            <person name="Denef V.J."/>
            <person name="McMahon K.D."/>
            <person name="Konstantinidis K.T."/>
            <person name="Eloe-Fadrosh E.A."/>
            <person name="Kyrpides N.C."/>
            <person name="Woyke T."/>
        </authorList>
    </citation>
    <scope>NUCLEOTIDE SEQUENCE</scope>
    <source>
        <strain evidence="1">GVMAG-M-3300023174-5</strain>
    </source>
</reference>
<accession>A0A6C0DUG4</accession>
<dbReference type="EMBL" id="MN739670">
    <property type="protein sequence ID" value="QHT19883.1"/>
    <property type="molecule type" value="Genomic_DNA"/>
</dbReference>
<name>A0A6C0DUG4_9ZZZZ</name>
<evidence type="ECO:0008006" key="2">
    <source>
        <dbReference type="Google" id="ProtNLM"/>
    </source>
</evidence>
<organism evidence="1">
    <name type="scientific">viral metagenome</name>
    <dbReference type="NCBI Taxonomy" id="1070528"/>
    <lineage>
        <taxon>unclassified sequences</taxon>
        <taxon>metagenomes</taxon>
        <taxon>organismal metagenomes</taxon>
    </lineage>
</organism>
<evidence type="ECO:0000313" key="1">
    <source>
        <dbReference type="EMBL" id="QHT19883.1"/>
    </source>
</evidence>
<proteinExistence type="predicted"/>